<dbReference type="SUPFAM" id="SSF56574">
    <property type="entry name" value="Serpins"/>
    <property type="match status" value="1"/>
</dbReference>
<dbReference type="GO" id="GO:0005615">
    <property type="term" value="C:extracellular space"/>
    <property type="evidence" value="ECO:0007669"/>
    <property type="project" value="InterPro"/>
</dbReference>
<feature type="non-terminal residue" evidence="3">
    <location>
        <position position="1"/>
    </location>
</feature>
<comment type="similarity">
    <text evidence="1">Belongs to the serpin family.</text>
</comment>
<proteinExistence type="inferred from homology"/>
<dbReference type="InterPro" id="IPR036186">
    <property type="entry name" value="Serpin_sf"/>
</dbReference>
<dbReference type="STRING" id="57577.A0A2K3JPP9"/>
<protein>
    <submittedName>
        <fullName evidence="3">Serpin-ZX-like protein</fullName>
    </submittedName>
</protein>
<dbReference type="Pfam" id="PF00079">
    <property type="entry name" value="Serpin"/>
    <property type="match status" value="1"/>
</dbReference>
<organism evidence="3 4">
    <name type="scientific">Trifolium pratense</name>
    <name type="common">Red clover</name>
    <dbReference type="NCBI Taxonomy" id="57577"/>
    <lineage>
        <taxon>Eukaryota</taxon>
        <taxon>Viridiplantae</taxon>
        <taxon>Streptophyta</taxon>
        <taxon>Embryophyta</taxon>
        <taxon>Tracheophyta</taxon>
        <taxon>Spermatophyta</taxon>
        <taxon>Magnoliopsida</taxon>
        <taxon>eudicotyledons</taxon>
        <taxon>Gunneridae</taxon>
        <taxon>Pentapetalae</taxon>
        <taxon>rosids</taxon>
        <taxon>fabids</taxon>
        <taxon>Fabales</taxon>
        <taxon>Fabaceae</taxon>
        <taxon>Papilionoideae</taxon>
        <taxon>50 kb inversion clade</taxon>
        <taxon>NPAAA clade</taxon>
        <taxon>Hologalegina</taxon>
        <taxon>IRL clade</taxon>
        <taxon>Trifolieae</taxon>
        <taxon>Trifolium</taxon>
    </lineage>
</organism>
<dbReference type="Proteomes" id="UP000236291">
    <property type="component" value="Unassembled WGS sequence"/>
</dbReference>
<dbReference type="Gene3D" id="3.30.497.10">
    <property type="entry name" value="Antithrombin, subunit I, domain 2"/>
    <property type="match status" value="1"/>
</dbReference>
<reference evidence="3 4" key="2">
    <citation type="journal article" date="2017" name="Front. Plant Sci.">
        <title>Gene Classification and Mining of Molecular Markers Useful in Red Clover (Trifolium pratense) Breeding.</title>
        <authorList>
            <person name="Istvanek J."/>
            <person name="Dluhosova J."/>
            <person name="Dluhos P."/>
            <person name="Patkova L."/>
            <person name="Nedelnik J."/>
            <person name="Repkova J."/>
        </authorList>
    </citation>
    <scope>NUCLEOTIDE SEQUENCE [LARGE SCALE GENOMIC DNA]</scope>
    <source>
        <strain evidence="4">cv. Tatra</strain>
        <tissue evidence="3">Young leaves</tissue>
    </source>
</reference>
<reference evidence="3 4" key="1">
    <citation type="journal article" date="2014" name="Am. J. Bot.">
        <title>Genome assembly and annotation for red clover (Trifolium pratense; Fabaceae).</title>
        <authorList>
            <person name="Istvanek J."/>
            <person name="Jaros M."/>
            <person name="Krenek A."/>
            <person name="Repkova J."/>
        </authorList>
    </citation>
    <scope>NUCLEOTIDE SEQUENCE [LARGE SCALE GENOMIC DNA]</scope>
    <source>
        <strain evidence="4">cv. Tatra</strain>
        <tissue evidence="3">Young leaves</tissue>
    </source>
</reference>
<dbReference type="InterPro" id="IPR023796">
    <property type="entry name" value="Serpin_dom"/>
</dbReference>
<evidence type="ECO:0000313" key="4">
    <source>
        <dbReference type="Proteomes" id="UP000236291"/>
    </source>
</evidence>
<dbReference type="EMBL" id="ASHM01073642">
    <property type="protein sequence ID" value="PNX56007.1"/>
    <property type="molecule type" value="Genomic_DNA"/>
</dbReference>
<dbReference type="InterPro" id="IPR042178">
    <property type="entry name" value="Serpin_sf_1"/>
</dbReference>
<sequence>AIEVTKEVNLWAHKKTNGLIKELVPPQSVDSLTRLIFANALHFKGSWDEPFPDWCTENYDFHLLNGSSVKVPFMTTNLEQFIGVFDGFKVLCLPYEQGEDKRQFSMYIFLPNAKDGLSDLVEKVASEYELIENNFPLTEIELDALPRPHPFRNRKVKYIEKTQPNHRAYPD</sequence>
<comment type="caution">
    <text evidence="3">The sequence shown here is derived from an EMBL/GenBank/DDBJ whole genome shotgun (WGS) entry which is preliminary data.</text>
</comment>
<dbReference type="InterPro" id="IPR042185">
    <property type="entry name" value="Serpin_sf_2"/>
</dbReference>
<evidence type="ECO:0000313" key="3">
    <source>
        <dbReference type="EMBL" id="PNX56007.1"/>
    </source>
</evidence>
<gene>
    <name evidence="3" type="ORF">L195_g049641</name>
</gene>
<evidence type="ECO:0000256" key="1">
    <source>
        <dbReference type="ARBA" id="ARBA00009500"/>
    </source>
</evidence>
<dbReference type="GO" id="GO:0004867">
    <property type="term" value="F:serine-type endopeptidase inhibitor activity"/>
    <property type="evidence" value="ECO:0007669"/>
    <property type="project" value="InterPro"/>
</dbReference>
<dbReference type="PANTHER" id="PTHR11461:SF211">
    <property type="entry name" value="GH10112P-RELATED"/>
    <property type="match status" value="1"/>
</dbReference>
<name>A0A2K3JPP9_TRIPR</name>
<dbReference type="PANTHER" id="PTHR11461">
    <property type="entry name" value="SERINE PROTEASE INHIBITOR, SERPIN"/>
    <property type="match status" value="1"/>
</dbReference>
<dbReference type="InterPro" id="IPR000215">
    <property type="entry name" value="Serpin_fam"/>
</dbReference>
<accession>A0A2K3JPP9</accession>
<feature type="domain" description="Serpin" evidence="2">
    <location>
        <begin position="4"/>
        <end position="133"/>
    </location>
</feature>
<dbReference type="Gene3D" id="2.30.39.10">
    <property type="entry name" value="Alpha-1-antitrypsin, domain 1"/>
    <property type="match status" value="1"/>
</dbReference>
<evidence type="ECO:0000259" key="2">
    <source>
        <dbReference type="Pfam" id="PF00079"/>
    </source>
</evidence>
<dbReference type="AlphaFoldDB" id="A0A2K3JPP9"/>